<reference evidence="1" key="1">
    <citation type="submission" date="2020-03" db="EMBL/GenBank/DDBJ databases">
        <title>The deep terrestrial virosphere.</title>
        <authorList>
            <person name="Holmfeldt K."/>
            <person name="Nilsson E."/>
            <person name="Simone D."/>
            <person name="Lopez-Fernandez M."/>
            <person name="Wu X."/>
            <person name="de Brujin I."/>
            <person name="Lundin D."/>
            <person name="Andersson A."/>
            <person name="Bertilsson S."/>
            <person name="Dopson M."/>
        </authorList>
    </citation>
    <scope>NUCLEOTIDE SEQUENCE</scope>
    <source>
        <strain evidence="1">MM415B02097</strain>
    </source>
</reference>
<dbReference type="AlphaFoldDB" id="A0A6M3KWH0"/>
<protein>
    <submittedName>
        <fullName evidence="1">Uncharacterized protein</fullName>
    </submittedName>
</protein>
<sequence length="75" mass="8621">MTNKHAQNWKDLATFTYNQLSDRGRANARTLYKSNDDVKELIAEYSDDTCCIEPTCENIFNALAYKFNAHGERIA</sequence>
<organism evidence="1">
    <name type="scientific">viral metagenome</name>
    <dbReference type="NCBI Taxonomy" id="1070528"/>
    <lineage>
        <taxon>unclassified sequences</taxon>
        <taxon>metagenomes</taxon>
        <taxon>organismal metagenomes</taxon>
    </lineage>
</organism>
<gene>
    <name evidence="1" type="ORF">MM415B02097_0003</name>
</gene>
<proteinExistence type="predicted"/>
<evidence type="ECO:0000313" key="1">
    <source>
        <dbReference type="EMBL" id="QJA86329.1"/>
    </source>
</evidence>
<name>A0A6M3KWH0_9ZZZZ</name>
<dbReference type="EMBL" id="MT142629">
    <property type="protein sequence ID" value="QJA86329.1"/>
    <property type="molecule type" value="Genomic_DNA"/>
</dbReference>
<accession>A0A6M3KWH0</accession>